<dbReference type="GO" id="GO:0016787">
    <property type="term" value="F:hydrolase activity"/>
    <property type="evidence" value="ECO:0007669"/>
    <property type="project" value="UniProtKB-KW"/>
</dbReference>
<sequence length="292" mass="32073">MRRYTRDGLNFDVRDSGPDNGIPVILLHGFPQTSTSWSKVEPLLHSAGIRTIAPDQRGYSPAARPLARRAYAMTELTADVVALLDAIGHKSAHVVGHDWGGAVVWGLAGQHPDRFRSATVLSTPHPAALTKAFRTSTQALKSWYMAVNQIPGLPELLVRDKAFKRNLMRTGLPEAMAERDAGRLRQPHAATGALNWYRGIPFTGPIGRAKLPLTYIWGSQDAFLGRAAAELSEEFVATSHRPDYTFIELDTGHWLPETHPEDVARAVIARVRSADGAPPKSPPRSKPLRHQP</sequence>
<gene>
    <name evidence="4" type="ORF">LR394_16160</name>
</gene>
<reference evidence="4" key="1">
    <citation type="submission" date="2021-11" db="EMBL/GenBank/DDBJ databases">
        <title>Streptomyces corallinus and Kineosporia corallina sp. nov., two new coral-derived marine actinobacteria.</title>
        <authorList>
            <person name="Buangrab K."/>
            <person name="Sutthacheep M."/>
            <person name="Yeemin T."/>
            <person name="Harunari E."/>
            <person name="Igarashi Y."/>
            <person name="Sripreechasak P."/>
            <person name="Kanchanasin P."/>
            <person name="Tanasupawat S."/>
            <person name="Phongsopitanun W."/>
        </authorList>
    </citation>
    <scope>NUCLEOTIDE SEQUENCE</scope>
    <source>
        <strain evidence="4">JCM 31032</strain>
    </source>
</reference>
<accession>A0A9X1NE56</accession>
<evidence type="ECO:0000256" key="2">
    <source>
        <dbReference type="SAM" id="MobiDB-lite"/>
    </source>
</evidence>
<dbReference type="RefSeq" id="WP_231442643.1">
    <property type="nucleotide sequence ID" value="NZ_JAJOMB010000007.1"/>
</dbReference>
<dbReference type="Proteomes" id="UP001138997">
    <property type="component" value="Unassembled WGS sequence"/>
</dbReference>
<evidence type="ECO:0000313" key="5">
    <source>
        <dbReference type="Proteomes" id="UP001138997"/>
    </source>
</evidence>
<proteinExistence type="predicted"/>
<keyword evidence="5" id="KW-1185">Reference proteome</keyword>
<protein>
    <submittedName>
        <fullName evidence="4">Alpha/beta fold hydrolase</fullName>
    </submittedName>
</protein>
<dbReference type="SUPFAM" id="SSF53474">
    <property type="entry name" value="alpha/beta-Hydrolases"/>
    <property type="match status" value="1"/>
</dbReference>
<dbReference type="PRINTS" id="PR00412">
    <property type="entry name" value="EPOXHYDRLASE"/>
</dbReference>
<dbReference type="Gene3D" id="3.40.50.1820">
    <property type="entry name" value="alpha/beta hydrolase"/>
    <property type="match status" value="1"/>
</dbReference>
<dbReference type="EMBL" id="JAJOMB010000007">
    <property type="protein sequence ID" value="MCD5312443.1"/>
    <property type="molecule type" value="Genomic_DNA"/>
</dbReference>
<dbReference type="PANTHER" id="PTHR43329">
    <property type="entry name" value="EPOXIDE HYDROLASE"/>
    <property type="match status" value="1"/>
</dbReference>
<dbReference type="InterPro" id="IPR029058">
    <property type="entry name" value="AB_hydrolase_fold"/>
</dbReference>
<name>A0A9X1NE56_9ACTN</name>
<evidence type="ECO:0000313" key="4">
    <source>
        <dbReference type="EMBL" id="MCD5312443.1"/>
    </source>
</evidence>
<keyword evidence="1 4" id="KW-0378">Hydrolase</keyword>
<dbReference type="InterPro" id="IPR000639">
    <property type="entry name" value="Epox_hydrolase-like"/>
</dbReference>
<dbReference type="InterPro" id="IPR000073">
    <property type="entry name" value="AB_hydrolase_1"/>
</dbReference>
<organism evidence="4 5">
    <name type="scientific">Kineosporia babensis</name>
    <dbReference type="NCBI Taxonomy" id="499548"/>
    <lineage>
        <taxon>Bacteria</taxon>
        <taxon>Bacillati</taxon>
        <taxon>Actinomycetota</taxon>
        <taxon>Actinomycetes</taxon>
        <taxon>Kineosporiales</taxon>
        <taxon>Kineosporiaceae</taxon>
        <taxon>Kineosporia</taxon>
    </lineage>
</organism>
<dbReference type="AlphaFoldDB" id="A0A9X1NE56"/>
<evidence type="ECO:0000256" key="1">
    <source>
        <dbReference type="ARBA" id="ARBA00022801"/>
    </source>
</evidence>
<feature type="domain" description="AB hydrolase-1" evidence="3">
    <location>
        <begin position="23"/>
        <end position="260"/>
    </location>
</feature>
<evidence type="ECO:0000259" key="3">
    <source>
        <dbReference type="Pfam" id="PF00561"/>
    </source>
</evidence>
<dbReference type="Pfam" id="PF00561">
    <property type="entry name" value="Abhydrolase_1"/>
    <property type="match status" value="1"/>
</dbReference>
<feature type="region of interest" description="Disordered" evidence="2">
    <location>
        <begin position="271"/>
        <end position="292"/>
    </location>
</feature>
<comment type="caution">
    <text evidence="4">The sequence shown here is derived from an EMBL/GenBank/DDBJ whole genome shotgun (WGS) entry which is preliminary data.</text>
</comment>